<keyword evidence="12 20" id="KW-0472">Membrane</keyword>
<dbReference type="InterPro" id="IPR020864">
    <property type="entry name" value="MACPF"/>
</dbReference>
<keyword evidence="6 20" id="KW-0812">Transmembrane</keyword>
<evidence type="ECO:0000256" key="13">
    <source>
        <dbReference type="ARBA" id="ARBA00023157"/>
    </source>
</evidence>
<reference evidence="23" key="1">
    <citation type="journal article" date="2022" name="bioRxiv">
        <title>Sequencing and chromosome-scale assembly of the giantPleurodeles waltlgenome.</title>
        <authorList>
            <person name="Brown T."/>
            <person name="Elewa A."/>
            <person name="Iarovenko S."/>
            <person name="Subramanian E."/>
            <person name="Araus A.J."/>
            <person name="Petzold A."/>
            <person name="Susuki M."/>
            <person name="Suzuki K.-i.T."/>
            <person name="Hayashi T."/>
            <person name="Toyoda A."/>
            <person name="Oliveira C."/>
            <person name="Osipova E."/>
            <person name="Leigh N.D."/>
            <person name="Simon A."/>
            <person name="Yun M.H."/>
        </authorList>
    </citation>
    <scope>NUCLEOTIDE SEQUENCE</scope>
    <source>
        <strain evidence="23">20211129_DDA</strain>
        <tissue evidence="23">Liver</tissue>
    </source>
</reference>
<comment type="function">
    <text evidence="17">Pore-forming protein that plays a central role in antigen cross-presentation in dendritic cells by mediating delivery of antigens for cross-presentation. Dendritic cells bridge innate and adaptive immunity by capturing exogenous antigens on MHC class-I molecules and presenting them to naive CD8(+) T-cells. Acts by forming a pore in antigen-containing compartments, promoting the release of antigens into the cytosol, enabling generation of MHCI:peptide complexes and T-cell priming.</text>
</comment>
<dbReference type="Proteomes" id="UP001066276">
    <property type="component" value="Chromosome 4_1"/>
</dbReference>
<evidence type="ECO:0000256" key="10">
    <source>
        <dbReference type="ARBA" id="ARBA00022989"/>
    </source>
</evidence>
<keyword evidence="9" id="KW-0391">Immunity</keyword>
<evidence type="ECO:0000256" key="9">
    <source>
        <dbReference type="ARBA" id="ARBA00022859"/>
    </source>
</evidence>
<accession>A0AAV7SYS0</accession>
<keyword evidence="8" id="KW-0832">Ubl conjugation</keyword>
<evidence type="ECO:0000256" key="6">
    <source>
        <dbReference type="ARBA" id="ARBA00022692"/>
    </source>
</evidence>
<name>A0AAV7SYS0_PLEWA</name>
<comment type="similarity">
    <text evidence="2">Belongs to the MPEG1 family.</text>
</comment>
<feature type="signal peptide" evidence="21">
    <location>
        <begin position="1"/>
        <end position="23"/>
    </location>
</feature>
<evidence type="ECO:0000256" key="5">
    <source>
        <dbReference type="ARBA" id="ARBA00022588"/>
    </source>
</evidence>
<gene>
    <name evidence="23" type="ORF">NDU88_000895</name>
</gene>
<evidence type="ECO:0000256" key="4">
    <source>
        <dbReference type="ARBA" id="ARBA00022452"/>
    </source>
</evidence>
<dbReference type="GO" id="GO:0042742">
    <property type="term" value="P:defense response to bacterium"/>
    <property type="evidence" value="ECO:0007669"/>
    <property type="project" value="TreeGrafter"/>
</dbReference>
<evidence type="ECO:0000313" key="24">
    <source>
        <dbReference type="Proteomes" id="UP001066276"/>
    </source>
</evidence>
<evidence type="ECO:0000256" key="11">
    <source>
        <dbReference type="ARBA" id="ARBA00023130"/>
    </source>
</evidence>
<evidence type="ECO:0000256" key="14">
    <source>
        <dbReference type="ARBA" id="ARBA00023180"/>
    </source>
</evidence>
<keyword evidence="10 20" id="KW-1133">Transmembrane helix</keyword>
<sequence length="731" mass="80654">MGSLTAKCLLLWSLLALNKDGQSLYTSAADSLRSDLLQCKKALKVHTLEVLPGGGWDNLRNLDMGRVMNMAYSTCKTTEDGVYIIPDDVFVIPQKQTNLEMNSEIVENWKEYTSSTALSVNAEVSIVALINAKFSTDFQSMKTHQVRDQSFTTRVQVRNRRYIVKANPNFNLDPTFKSQLVEMANYLENNQTRMANYLAELLILNYGTHVITSVDAGACLVQEDQILSTFLRDNWSQKSSITASAGASFHGLISVGFGVNVSSGSSFTTSYLSNRTSTKVQSIGGVPFYPGITLKTWQEGITNQLVAIDRSGLPLHFFINTMTLPDLPEPTVQKLARTVKAASHRYYQVNTYPGCTDPISSNFNFHANVDDGSCGGVMNNFTFGGTYQECHGVSGQDVNVICQDLEHKNPLTRGFSCPTGYMPVRLLTQTKDQGFSHYECHKEWNYIYWKDVCGNVYRVSTSRFDAYWCVSKGEVQQNMGYMFGGLYSASSPNPLTGAQSCPPSFYPLKLLIDLEVCVSEDYEMGFPYSVPFGGFFSCDEGNPLASSKTSTSLKSSLGQEVQNGPPKACPSGFSQHRALISDSCVVYYCVKAGLFTGGSLPTVHLPPFSQPPILSVGTTDTVVVLTETGRSWVIDPSTQMWKSINTADGSGTMRMVHGSKEKLSGGEAAGVTVGVTTALAILIMVAIYGRRRYKSRGYKEVERRRLIEHEARYEASPPEETRDQLERDQCA</sequence>
<dbReference type="EMBL" id="JANPWB010000007">
    <property type="protein sequence ID" value="KAJ1168983.1"/>
    <property type="molecule type" value="Genomic_DNA"/>
</dbReference>
<comment type="function">
    <text evidence="18">Pore-forming protein involved in both innate and adaptive immunity. Plays a central role in antigen cross-presentation in dendritic cells by forming a pore in antigen-containing compartments, thereby promoting delivery of antigens for cross-presentation. Also involved in innate immune response following bacterial infection; shows antibacterial activity against a wide spectrum of Gram-positive, Gram-negative and acid-fast bacteria. Reduces the viability of the intracytosolic pathogen L.monocytogenes by inhibiting acidification of the phagocytic vacuole of host cells which restricts bacterial translocation from the vacuole to the cytosol. Required for the antibacterial activity of reactive oxygen species and nitric oxide.</text>
</comment>
<dbReference type="PROSITE" id="PS51412">
    <property type="entry name" value="MACPF_2"/>
    <property type="match status" value="1"/>
</dbReference>
<keyword evidence="24" id="KW-1185">Reference proteome</keyword>
<evidence type="ECO:0000256" key="1">
    <source>
        <dbReference type="ARBA" id="ARBA00004265"/>
    </source>
</evidence>
<evidence type="ECO:0000256" key="12">
    <source>
        <dbReference type="ARBA" id="ARBA00023136"/>
    </source>
</evidence>
<evidence type="ECO:0000313" key="23">
    <source>
        <dbReference type="EMBL" id="KAJ1168983.1"/>
    </source>
</evidence>
<keyword evidence="11" id="KW-1064">Adaptive immunity</keyword>
<keyword evidence="5" id="KW-0399">Innate immunity</keyword>
<dbReference type="GO" id="GO:0045087">
    <property type="term" value="P:innate immune response"/>
    <property type="evidence" value="ECO:0007669"/>
    <property type="project" value="UniProtKB-KW"/>
</dbReference>
<evidence type="ECO:0000256" key="15">
    <source>
        <dbReference type="ARBA" id="ARBA00023329"/>
    </source>
</evidence>
<feature type="domain" description="MACPF" evidence="22">
    <location>
        <begin position="35"/>
        <end position="350"/>
    </location>
</feature>
<keyword evidence="7 21" id="KW-0732">Signal</keyword>
<dbReference type="PANTHER" id="PTHR31463">
    <property type="entry name" value="MACROPHAGE-EXPRESSED GENE 1 PROTEIN"/>
    <property type="match status" value="1"/>
</dbReference>
<organism evidence="23 24">
    <name type="scientific">Pleurodeles waltl</name>
    <name type="common">Iberian ribbed newt</name>
    <dbReference type="NCBI Taxonomy" id="8319"/>
    <lineage>
        <taxon>Eukaryota</taxon>
        <taxon>Metazoa</taxon>
        <taxon>Chordata</taxon>
        <taxon>Craniata</taxon>
        <taxon>Vertebrata</taxon>
        <taxon>Euteleostomi</taxon>
        <taxon>Amphibia</taxon>
        <taxon>Batrachia</taxon>
        <taxon>Caudata</taxon>
        <taxon>Salamandroidea</taxon>
        <taxon>Salamandridae</taxon>
        <taxon>Pleurodelinae</taxon>
        <taxon>Pleurodeles</taxon>
    </lineage>
</organism>
<dbReference type="PANTHER" id="PTHR31463:SF4">
    <property type="entry name" value="MACROPHAGE-EXPRESSED GENE 1 PROTEIN"/>
    <property type="match status" value="1"/>
</dbReference>
<evidence type="ECO:0000256" key="19">
    <source>
        <dbReference type="SAM" id="MobiDB-lite"/>
    </source>
</evidence>
<evidence type="ECO:0000256" key="8">
    <source>
        <dbReference type="ARBA" id="ARBA00022843"/>
    </source>
</evidence>
<dbReference type="GO" id="GO:0002250">
    <property type="term" value="P:adaptive immune response"/>
    <property type="evidence" value="ECO:0007669"/>
    <property type="project" value="UniProtKB-KW"/>
</dbReference>
<comment type="caution">
    <text evidence="23">The sequence shown here is derived from an EMBL/GenBank/DDBJ whole genome shotgun (WGS) entry which is preliminary data.</text>
</comment>
<dbReference type="GO" id="GO:0030670">
    <property type="term" value="C:phagocytic vesicle membrane"/>
    <property type="evidence" value="ECO:0007669"/>
    <property type="project" value="UniProtKB-SubCell"/>
</dbReference>
<evidence type="ECO:0000259" key="22">
    <source>
        <dbReference type="PROSITE" id="PS51412"/>
    </source>
</evidence>
<dbReference type="Pfam" id="PF01823">
    <property type="entry name" value="MACPF"/>
    <property type="match status" value="1"/>
</dbReference>
<evidence type="ECO:0000256" key="16">
    <source>
        <dbReference type="ARBA" id="ARBA00030728"/>
    </source>
</evidence>
<evidence type="ECO:0000256" key="2">
    <source>
        <dbReference type="ARBA" id="ARBA00007256"/>
    </source>
</evidence>
<dbReference type="AlphaFoldDB" id="A0AAV7SYS0"/>
<proteinExistence type="inferred from homology"/>
<feature type="chain" id="PRO_5043540983" description="Macrophage-expressed gene 1 protein" evidence="21">
    <location>
        <begin position="24"/>
        <end position="731"/>
    </location>
</feature>
<comment type="subcellular location">
    <subcellularLocation>
        <location evidence="1">Cytoplasmic vesicle</location>
        <location evidence="1">Phagosome membrane</location>
        <topology evidence="1">Multi-pass membrane protein</topology>
    </subcellularLocation>
</comment>
<keyword evidence="14" id="KW-0325">Glycoprotein</keyword>
<evidence type="ECO:0000256" key="7">
    <source>
        <dbReference type="ARBA" id="ARBA00022729"/>
    </source>
</evidence>
<dbReference type="SMART" id="SM00457">
    <property type="entry name" value="MACPF"/>
    <property type="match status" value="1"/>
</dbReference>
<evidence type="ECO:0000256" key="17">
    <source>
        <dbReference type="ARBA" id="ARBA00045657"/>
    </source>
</evidence>
<evidence type="ECO:0000256" key="3">
    <source>
        <dbReference type="ARBA" id="ARBA00021365"/>
    </source>
</evidence>
<dbReference type="InterPro" id="IPR039707">
    <property type="entry name" value="MPEG1"/>
</dbReference>
<feature type="transmembrane region" description="Helical" evidence="20">
    <location>
        <begin position="668"/>
        <end position="689"/>
    </location>
</feature>
<evidence type="ECO:0000256" key="18">
    <source>
        <dbReference type="ARBA" id="ARBA00045689"/>
    </source>
</evidence>
<keyword evidence="15" id="KW-0968">Cytoplasmic vesicle</keyword>
<keyword evidence="4" id="KW-1134">Transmembrane beta strand</keyword>
<keyword evidence="13" id="KW-1015">Disulfide bond</keyword>
<feature type="region of interest" description="Disordered" evidence="19">
    <location>
        <begin position="712"/>
        <end position="731"/>
    </location>
</feature>
<dbReference type="CDD" id="cd22579">
    <property type="entry name" value="MPEG1_P2"/>
    <property type="match status" value="1"/>
</dbReference>
<evidence type="ECO:0000256" key="21">
    <source>
        <dbReference type="SAM" id="SignalP"/>
    </source>
</evidence>
<protein>
    <recommendedName>
        <fullName evidence="3">Macrophage-expressed gene 1 protein</fullName>
    </recommendedName>
    <alternativeName>
        <fullName evidence="16">Perforin-2</fullName>
    </alternativeName>
</protein>
<evidence type="ECO:0000256" key="20">
    <source>
        <dbReference type="SAM" id="Phobius"/>
    </source>
</evidence>